<dbReference type="InterPro" id="IPR036427">
    <property type="entry name" value="Bromodomain-like_sf"/>
</dbReference>
<dbReference type="PANTHER" id="PTHR22881:SF27">
    <property type="entry name" value="BROMODOMAIN CONTAINING 7_9"/>
    <property type="match status" value="1"/>
</dbReference>
<dbReference type="Pfam" id="PF00439">
    <property type="entry name" value="Bromodomain"/>
    <property type="match status" value="1"/>
</dbReference>
<evidence type="ECO:0000256" key="3">
    <source>
        <dbReference type="SAM" id="MobiDB-lite"/>
    </source>
</evidence>
<feature type="region of interest" description="Disordered" evidence="3">
    <location>
        <begin position="268"/>
        <end position="296"/>
    </location>
</feature>
<sequence>MGDNSKPVETKRKKKKGRPSLLDLQKRNLRLQKLQSQNPSPDPKPPAAAAAAAANPHLRFSAPSRRPTRRNPNPDPAAEEEEEDEEDEDEEEGEDGGRREKKLRFVLRLPHRGPDSPPTPPNPAAAGRGSAGSATSAPIGTRGGPNSASKATDGVQGQCDPGPTTSLPDKKLLVFILDRLQKKDTYGVFSEPVDPEELPDYHDIIKHPMDFATIRKKLADGVYANLEQFENDVFLISSNAMRYNSSDTIYYRQARAIEELAKKDFENLRQESDDSEPEQKPRRDDLSRKGPDAPRAAYGLRNIETRSWLGEQKSDRNEHFSGSTMKGFVTKYGKKPFLIDELRRNTYMQPQHSTSIHVPPIINTFEVDRKQLVPVGLQIQHTYAHSLVRFAAKLGPIGWQIAAKRIEQVLPPGTKFGPGWVGANEAPQHSHLPLVTASPLHSSIPQNISPTPCTSTVSPAESPSNSSAVQDRVCETNLPTPSLASNTKDDDKAAQPTINGFNTPLGFTMASQIGKVVESSMPRGSMGLEPRMIHGNTILRSNSTHNYRIPVIQHEVEKAKWAGYSDYSGADQQGVWHGFPQHSQRGSDGPPDLNVGFQSPGSPTSKSVLVDQKQPDLALQL</sequence>
<keyword evidence="1 2" id="KW-0103">Bromodomain</keyword>
<feature type="region of interest" description="Disordered" evidence="3">
    <location>
        <begin position="572"/>
        <end position="621"/>
    </location>
</feature>
<dbReference type="PROSITE" id="PS00633">
    <property type="entry name" value="BROMODOMAIN_1"/>
    <property type="match status" value="1"/>
</dbReference>
<dbReference type="PANTHER" id="PTHR22881">
    <property type="entry name" value="BROMODOMAIN CONTAINING PROTEIN"/>
    <property type="match status" value="1"/>
</dbReference>
<dbReference type="InterPro" id="IPR018359">
    <property type="entry name" value="Bromodomain_CS"/>
</dbReference>
<feature type="compositionally biased region" description="Basic residues" evidence="3">
    <location>
        <begin position="99"/>
        <end position="111"/>
    </location>
</feature>
<dbReference type="InterPro" id="IPR001487">
    <property type="entry name" value="Bromodomain"/>
</dbReference>
<evidence type="ECO:0000256" key="1">
    <source>
        <dbReference type="ARBA" id="ARBA00023117"/>
    </source>
</evidence>
<feature type="compositionally biased region" description="Acidic residues" evidence="3">
    <location>
        <begin position="77"/>
        <end position="94"/>
    </location>
</feature>
<evidence type="ECO:0000259" key="4">
    <source>
        <dbReference type="PROSITE" id="PS50014"/>
    </source>
</evidence>
<feature type="compositionally biased region" description="Polar residues" evidence="3">
    <location>
        <begin position="596"/>
        <end position="607"/>
    </location>
</feature>
<feature type="region of interest" description="Disordered" evidence="3">
    <location>
        <begin position="450"/>
        <end position="500"/>
    </location>
</feature>
<dbReference type="SMART" id="SM00297">
    <property type="entry name" value="BROMO"/>
    <property type="match status" value="1"/>
</dbReference>
<accession>A0A6V7NRQ9</accession>
<feature type="domain" description="Bromo" evidence="4">
    <location>
        <begin position="181"/>
        <end position="251"/>
    </location>
</feature>
<organism evidence="5">
    <name type="scientific">Ananas comosus var. bracteatus</name>
    <name type="common">red pineapple</name>
    <dbReference type="NCBI Taxonomy" id="296719"/>
    <lineage>
        <taxon>Eukaryota</taxon>
        <taxon>Viridiplantae</taxon>
        <taxon>Streptophyta</taxon>
        <taxon>Embryophyta</taxon>
        <taxon>Tracheophyta</taxon>
        <taxon>Spermatophyta</taxon>
        <taxon>Magnoliopsida</taxon>
        <taxon>Liliopsida</taxon>
        <taxon>Poales</taxon>
        <taxon>Bromeliaceae</taxon>
        <taxon>Bromelioideae</taxon>
        <taxon>Ananas</taxon>
    </lineage>
</organism>
<protein>
    <recommendedName>
        <fullName evidence="4">Bromo domain-containing protein</fullName>
    </recommendedName>
</protein>
<feature type="compositionally biased region" description="Polar residues" evidence="3">
    <location>
        <begin position="450"/>
        <end position="469"/>
    </location>
</feature>
<feature type="compositionally biased region" description="Basic and acidic residues" evidence="3">
    <location>
        <begin position="268"/>
        <end position="292"/>
    </location>
</feature>
<dbReference type="CDD" id="cd04369">
    <property type="entry name" value="Bromodomain"/>
    <property type="match status" value="1"/>
</dbReference>
<feature type="compositionally biased region" description="Basic and acidic residues" evidence="3">
    <location>
        <begin position="1"/>
        <end position="10"/>
    </location>
</feature>
<feature type="compositionally biased region" description="Low complexity" evidence="3">
    <location>
        <begin position="124"/>
        <end position="137"/>
    </location>
</feature>
<gene>
    <name evidence="5" type="ORF">CB5_LOCUS4419</name>
</gene>
<dbReference type="EMBL" id="LR862141">
    <property type="protein sequence ID" value="CAD1821208.1"/>
    <property type="molecule type" value="Genomic_DNA"/>
</dbReference>
<reference evidence="5" key="1">
    <citation type="submission" date="2020-07" db="EMBL/GenBank/DDBJ databases">
        <authorList>
            <person name="Lin J."/>
        </authorList>
    </citation>
    <scope>NUCLEOTIDE SEQUENCE</scope>
</reference>
<name>A0A6V7NRQ9_ANACO</name>
<feature type="compositionally biased region" description="Polar residues" evidence="3">
    <location>
        <begin position="477"/>
        <end position="486"/>
    </location>
</feature>
<feature type="region of interest" description="Disordered" evidence="3">
    <location>
        <begin position="1"/>
        <end position="167"/>
    </location>
</feature>
<dbReference type="Gene3D" id="1.20.920.10">
    <property type="entry name" value="Bromodomain-like"/>
    <property type="match status" value="1"/>
</dbReference>
<evidence type="ECO:0000313" key="5">
    <source>
        <dbReference type="EMBL" id="CAD1821208.1"/>
    </source>
</evidence>
<proteinExistence type="predicted"/>
<dbReference type="SUPFAM" id="SSF47370">
    <property type="entry name" value="Bromodomain"/>
    <property type="match status" value="1"/>
</dbReference>
<evidence type="ECO:0000256" key="2">
    <source>
        <dbReference type="PROSITE-ProRule" id="PRU00035"/>
    </source>
</evidence>
<dbReference type="InterPro" id="IPR051831">
    <property type="entry name" value="Bromodomain_contain_prot"/>
</dbReference>
<dbReference type="PROSITE" id="PS50014">
    <property type="entry name" value="BROMODOMAIN_2"/>
    <property type="match status" value="1"/>
</dbReference>
<dbReference type="PRINTS" id="PR00503">
    <property type="entry name" value="BROMODOMAIN"/>
</dbReference>
<dbReference type="AlphaFoldDB" id="A0A6V7NRQ9"/>